<accession>A0A5S9WU08</accession>
<dbReference type="SMART" id="SM00361">
    <property type="entry name" value="RRM_1"/>
    <property type="match status" value="1"/>
</dbReference>
<dbReference type="PANTHER" id="PTHR48029:SF1">
    <property type="entry name" value="NUCLEOLAR PROTEIN 8"/>
    <property type="match status" value="1"/>
</dbReference>
<dbReference type="Pfam" id="PF00076">
    <property type="entry name" value="RRM_1"/>
    <property type="match status" value="1"/>
</dbReference>
<feature type="compositionally biased region" description="Basic and acidic residues" evidence="3">
    <location>
        <begin position="156"/>
        <end position="170"/>
    </location>
</feature>
<dbReference type="SUPFAM" id="SSF54928">
    <property type="entry name" value="RNA-binding domain, RBD"/>
    <property type="match status" value="1"/>
</dbReference>
<sequence>MATSLGRVVVPSCTISGDRLFIPNFSAICSVSCGRMNVGTGLISARRRRDIGGVLISSCLSSSSPSSSPPSSSSGPKTKLYVSGLSFRTTEDTLRDTFEQFGNLIHMNMVMDKVANRPKGFAFLRYETEEEAMKAIQGMHGKFLDGRVIFVEEAKTRSDMSRAKPRRDFPKPQSKPRTFRTW</sequence>
<organism evidence="5 6">
    <name type="scientific">Arabidopsis thaliana</name>
    <name type="common">Mouse-ear cress</name>
    <dbReference type="NCBI Taxonomy" id="3702"/>
    <lineage>
        <taxon>Eukaryota</taxon>
        <taxon>Viridiplantae</taxon>
        <taxon>Streptophyta</taxon>
        <taxon>Embryophyta</taxon>
        <taxon>Tracheophyta</taxon>
        <taxon>Spermatophyta</taxon>
        <taxon>Magnoliopsida</taxon>
        <taxon>eudicotyledons</taxon>
        <taxon>Gunneridae</taxon>
        <taxon>Pentapetalae</taxon>
        <taxon>rosids</taxon>
        <taxon>malvids</taxon>
        <taxon>Brassicales</taxon>
        <taxon>Brassicaceae</taxon>
        <taxon>Camelineae</taxon>
        <taxon>Arabidopsis</taxon>
    </lineage>
</organism>
<dbReference type="InterPro" id="IPR000504">
    <property type="entry name" value="RRM_dom"/>
</dbReference>
<dbReference type="InterPro" id="IPR012677">
    <property type="entry name" value="Nucleotide-bd_a/b_plait_sf"/>
</dbReference>
<reference evidence="5 6" key="1">
    <citation type="submission" date="2019-12" db="EMBL/GenBank/DDBJ databases">
        <authorList>
            <person name="Jiao W.-B."/>
            <person name="Schneeberger K."/>
        </authorList>
    </citation>
    <scope>NUCLEOTIDE SEQUENCE [LARGE SCALE GENOMIC DNA]</scope>
    <source>
        <strain evidence="6">cv. C24</strain>
    </source>
</reference>
<dbReference type="PROSITE" id="PS50102">
    <property type="entry name" value="RRM"/>
    <property type="match status" value="1"/>
</dbReference>
<dbReference type="SMART" id="SM00360">
    <property type="entry name" value="RRM"/>
    <property type="match status" value="1"/>
</dbReference>
<dbReference type="PANTHER" id="PTHR48029">
    <property type="entry name" value="NUCLEOLAR PROTEIN 8"/>
    <property type="match status" value="1"/>
</dbReference>
<protein>
    <recommendedName>
        <fullName evidence="4">RRM domain-containing protein</fullName>
    </recommendedName>
</protein>
<keyword evidence="1 2" id="KW-0694">RNA-binding</keyword>
<feature type="region of interest" description="Disordered" evidence="3">
    <location>
        <begin position="156"/>
        <end position="182"/>
    </location>
</feature>
<dbReference type="OrthoDB" id="439808at2759"/>
<dbReference type="AlphaFoldDB" id="A0A5S9WU08"/>
<evidence type="ECO:0000259" key="4">
    <source>
        <dbReference type="PROSITE" id="PS50102"/>
    </source>
</evidence>
<evidence type="ECO:0000256" key="1">
    <source>
        <dbReference type="ARBA" id="ARBA00022884"/>
    </source>
</evidence>
<feature type="domain" description="RRM" evidence="4">
    <location>
        <begin position="78"/>
        <end position="156"/>
    </location>
</feature>
<evidence type="ECO:0000313" key="5">
    <source>
        <dbReference type="EMBL" id="CAA0333041.1"/>
    </source>
</evidence>
<dbReference type="CDD" id="cd00590">
    <property type="entry name" value="RRM_SF"/>
    <property type="match status" value="1"/>
</dbReference>
<evidence type="ECO:0000256" key="3">
    <source>
        <dbReference type="SAM" id="MobiDB-lite"/>
    </source>
</evidence>
<dbReference type="InterPro" id="IPR035979">
    <property type="entry name" value="RBD_domain_sf"/>
</dbReference>
<name>A0A5S9WU08_ARATH</name>
<dbReference type="Gene3D" id="3.30.70.330">
    <property type="match status" value="1"/>
</dbReference>
<dbReference type="Proteomes" id="UP000434276">
    <property type="component" value="Unassembled WGS sequence"/>
</dbReference>
<dbReference type="ExpressionAtlas" id="A0A5S9WU08">
    <property type="expression patterns" value="baseline and differential"/>
</dbReference>
<dbReference type="GO" id="GO:0003723">
    <property type="term" value="F:RNA binding"/>
    <property type="evidence" value="ECO:0007669"/>
    <property type="project" value="UniProtKB-UniRule"/>
</dbReference>
<evidence type="ECO:0000313" key="6">
    <source>
        <dbReference type="Proteomes" id="UP000434276"/>
    </source>
</evidence>
<evidence type="ECO:0000256" key="2">
    <source>
        <dbReference type="PROSITE-ProRule" id="PRU00176"/>
    </source>
</evidence>
<dbReference type="InterPro" id="IPR003954">
    <property type="entry name" value="RRM_euk-type"/>
</dbReference>
<proteinExistence type="predicted"/>
<gene>
    <name evidence="5" type="ORF">C24_LOCUS6276</name>
</gene>
<dbReference type="EMBL" id="CACSHJ010000087">
    <property type="protein sequence ID" value="CAA0333041.1"/>
    <property type="molecule type" value="Genomic_DNA"/>
</dbReference>